<keyword evidence="3" id="KW-1185">Reference proteome</keyword>
<reference evidence="2 3" key="1">
    <citation type="submission" date="2018-03" db="EMBL/GenBank/DDBJ databases">
        <title>Genomic Encyclopedia of Archaeal and Bacterial Type Strains, Phase II (KMG-II): from individual species to whole genera.</title>
        <authorList>
            <person name="Goeker M."/>
        </authorList>
    </citation>
    <scope>NUCLEOTIDE SEQUENCE [LARGE SCALE GENOMIC DNA]</scope>
    <source>
        <strain evidence="2 3">DSM 45312</strain>
    </source>
</reference>
<evidence type="ECO:0000256" key="1">
    <source>
        <dbReference type="SAM" id="MobiDB-lite"/>
    </source>
</evidence>
<dbReference type="Pfam" id="PF01547">
    <property type="entry name" value="SBP_bac_1"/>
    <property type="match status" value="1"/>
</dbReference>
<organism evidence="2 3">
    <name type="scientific">Murinocardiopsis flavida</name>
    <dbReference type="NCBI Taxonomy" id="645275"/>
    <lineage>
        <taxon>Bacteria</taxon>
        <taxon>Bacillati</taxon>
        <taxon>Actinomycetota</taxon>
        <taxon>Actinomycetes</taxon>
        <taxon>Streptosporangiales</taxon>
        <taxon>Nocardiopsidaceae</taxon>
        <taxon>Murinocardiopsis</taxon>
    </lineage>
</organism>
<sequence>MTAPPEAPRPRRPRSPLAPLRPLAAAGAAALLLTGCAGAGALAGGGDSTRLVIAIVANPQMQDAMALQSEFTAEHPGIEVDFVSLPENEARAKITTSIATGGGEFDAVMISNYETKQWAEYGWLENLQPHIDATEGYDAADFMPSIREDLSHKGDMYSVPFYGESSFVAYRKDLFDKAGVTMPTEPTWDEIASLAAEVDDPEAGVSGICLRGLAGWGEVLSPFNSVLNTFGGRWYDEQWNAQLDSPEFREAAEFYVGLAREHGQPGAANSGFGDCLNRYSQGRSAIFYDSTAMVSTTEDPEASTVVGKNGYVPAPVADTDYGGWLYTWSLGIPATSEHKDEAWKFLSWMTDKDYIRTVGETYGWQRVPPGNRQSTFEIPQYAEAAESYSGPMRKGIEDADPEDPTVDPVPYTGIGFLAIPEFQDLGTRVSQQLSAAVAGQISVDEALDQSQRYAESVGDTYKEENR</sequence>
<dbReference type="InterPro" id="IPR050490">
    <property type="entry name" value="Bact_solute-bd_prot1"/>
</dbReference>
<dbReference type="PANTHER" id="PTHR43649">
    <property type="entry name" value="ARABINOSE-BINDING PROTEIN-RELATED"/>
    <property type="match status" value="1"/>
</dbReference>
<evidence type="ECO:0000313" key="3">
    <source>
        <dbReference type="Proteomes" id="UP000240542"/>
    </source>
</evidence>
<evidence type="ECO:0000313" key="2">
    <source>
        <dbReference type="EMBL" id="PSK98037.1"/>
    </source>
</evidence>
<gene>
    <name evidence="2" type="ORF">CLV63_10685</name>
</gene>
<proteinExistence type="predicted"/>
<protein>
    <submittedName>
        <fullName evidence="2">Carbohydrate ABC transporter substrate-binding protein (CUT1 family)</fullName>
    </submittedName>
</protein>
<dbReference type="Proteomes" id="UP000240542">
    <property type="component" value="Unassembled WGS sequence"/>
</dbReference>
<dbReference type="PANTHER" id="PTHR43649:SF12">
    <property type="entry name" value="DIACETYLCHITOBIOSE BINDING PROTEIN DASA"/>
    <property type="match status" value="1"/>
</dbReference>
<feature type="region of interest" description="Disordered" evidence="1">
    <location>
        <begin position="444"/>
        <end position="466"/>
    </location>
</feature>
<accession>A0A2P8DLD7</accession>
<dbReference type="Gene3D" id="3.40.190.10">
    <property type="entry name" value="Periplasmic binding protein-like II"/>
    <property type="match status" value="2"/>
</dbReference>
<name>A0A2P8DLD7_9ACTN</name>
<dbReference type="AlphaFoldDB" id="A0A2P8DLD7"/>
<dbReference type="EMBL" id="PYGA01000006">
    <property type="protein sequence ID" value="PSK98037.1"/>
    <property type="molecule type" value="Genomic_DNA"/>
</dbReference>
<dbReference type="SUPFAM" id="SSF53850">
    <property type="entry name" value="Periplasmic binding protein-like II"/>
    <property type="match status" value="1"/>
</dbReference>
<comment type="caution">
    <text evidence="2">The sequence shown here is derived from an EMBL/GenBank/DDBJ whole genome shotgun (WGS) entry which is preliminary data.</text>
</comment>
<dbReference type="InterPro" id="IPR006059">
    <property type="entry name" value="SBP"/>
</dbReference>
<dbReference type="CDD" id="cd13585">
    <property type="entry name" value="PBP2_TMBP_like"/>
    <property type="match status" value="1"/>
</dbReference>